<gene>
    <name evidence="4" type="ORF">SAMN02745977_02454</name>
</gene>
<comment type="similarity">
    <text evidence="1">Belongs to the TrbG/VirB9 family.</text>
</comment>
<dbReference type="EMBL" id="FOCW01000013">
    <property type="protein sequence ID" value="SEN96161.1"/>
    <property type="molecule type" value="Genomic_DNA"/>
</dbReference>
<dbReference type="AlphaFoldDB" id="A0A1H8KTL4"/>
<evidence type="ECO:0000313" key="4">
    <source>
        <dbReference type="EMBL" id="SEN96161.1"/>
    </source>
</evidence>
<evidence type="ECO:0000313" key="5">
    <source>
        <dbReference type="Proteomes" id="UP000199531"/>
    </source>
</evidence>
<proteinExistence type="inferred from homology"/>
<dbReference type="Proteomes" id="UP000199531">
    <property type="component" value="Unassembled WGS sequence"/>
</dbReference>
<dbReference type="InterPro" id="IPR033645">
    <property type="entry name" value="VirB9/CagX/TrbG_C"/>
</dbReference>
<keyword evidence="2 3" id="KW-0732">Signal</keyword>
<feature type="chain" id="PRO_5011486015" evidence="3">
    <location>
        <begin position="34"/>
        <end position="256"/>
    </location>
</feature>
<name>A0A1H8KTL4_9BURK</name>
<reference evidence="4 5" key="1">
    <citation type="submission" date="2016-10" db="EMBL/GenBank/DDBJ databases">
        <authorList>
            <person name="de Groot N.N."/>
        </authorList>
    </citation>
    <scope>NUCLEOTIDE SEQUENCE [LARGE SCALE GENOMIC DNA]</scope>
    <source>
        <strain evidence="4 5">DSM 15123</strain>
    </source>
</reference>
<sequence length="256" mass="28161">MRPACKPFMPASVGAIAAALGAILLLTSPAALAQAVRSYTYTADAIYPVHTALGLATQIEISPSEQVRDFGTGLSSAWDLVRRDNVFYIKPKSPQADTNMYIRTSQRSYLFDLKVISKRWRTLQEARKAGVQYRVRFAYPGSTDSAAENGGRGAVQSLTTEAPAPSISYDYAASPTSEWMRPTRVHDDGRLTYIHLPRGLQIHGGVPAVFGRKTADGEDFIVNSSYRNQQITVHGVYRFLVLRHGDSVLGLRRSIP</sequence>
<feature type="signal peptide" evidence="3">
    <location>
        <begin position="1"/>
        <end position="33"/>
    </location>
</feature>
<dbReference type="Gene3D" id="2.60.40.2500">
    <property type="match status" value="1"/>
</dbReference>
<accession>A0A1H8KTL4</accession>
<dbReference type="Pfam" id="PF03524">
    <property type="entry name" value="CagX"/>
    <property type="match status" value="1"/>
</dbReference>
<evidence type="ECO:0000256" key="3">
    <source>
        <dbReference type="SAM" id="SignalP"/>
    </source>
</evidence>
<dbReference type="InterPro" id="IPR010258">
    <property type="entry name" value="Conjugal_tfr_TrbG/VirB9/CagX"/>
</dbReference>
<evidence type="ECO:0000256" key="2">
    <source>
        <dbReference type="ARBA" id="ARBA00022729"/>
    </source>
</evidence>
<organism evidence="4 5">
    <name type="scientific">Brachymonas denitrificans DSM 15123</name>
    <dbReference type="NCBI Taxonomy" id="1121117"/>
    <lineage>
        <taxon>Bacteria</taxon>
        <taxon>Pseudomonadati</taxon>
        <taxon>Pseudomonadota</taxon>
        <taxon>Betaproteobacteria</taxon>
        <taxon>Burkholderiales</taxon>
        <taxon>Comamonadaceae</taxon>
        <taxon>Brachymonas</taxon>
    </lineage>
</organism>
<dbReference type="CDD" id="cd06911">
    <property type="entry name" value="VirB9_CagX_TrbG"/>
    <property type="match status" value="1"/>
</dbReference>
<dbReference type="STRING" id="1121117.SAMN02745977_02454"/>
<protein>
    <submittedName>
        <fullName evidence="4">Type IV secretion system protein VirB9</fullName>
    </submittedName>
</protein>
<evidence type="ECO:0000256" key="1">
    <source>
        <dbReference type="ARBA" id="ARBA00006135"/>
    </source>
</evidence>
<dbReference type="InterPro" id="IPR038161">
    <property type="entry name" value="VirB9/CagX/TrbG_C_sf"/>
</dbReference>
<keyword evidence="5" id="KW-1185">Reference proteome</keyword>